<dbReference type="PANTHER" id="PTHR42933:SF1">
    <property type="entry name" value="SITE-SPECIFIC DNA-METHYLTRANSFERASE (ADENINE-SPECIFIC)"/>
    <property type="match status" value="1"/>
</dbReference>
<evidence type="ECO:0000256" key="4">
    <source>
        <dbReference type="ARBA" id="ARBA00022691"/>
    </source>
</evidence>
<dbReference type="RefSeq" id="WP_216567952.1">
    <property type="nucleotide sequence ID" value="NZ_JAHMHK010000007.1"/>
</dbReference>
<keyword evidence="4" id="KW-0949">S-adenosyl-L-methionine</keyword>
<evidence type="ECO:0000256" key="3">
    <source>
        <dbReference type="ARBA" id="ARBA00022679"/>
    </source>
</evidence>
<dbReference type="EMBL" id="JAHMHK010000007">
    <property type="protein sequence ID" value="MBU4693928.1"/>
    <property type="molecule type" value="Genomic_DNA"/>
</dbReference>
<feature type="coiled-coil region" evidence="7">
    <location>
        <begin position="709"/>
        <end position="736"/>
    </location>
</feature>
<protein>
    <recommendedName>
        <fullName evidence="1">site-specific DNA-methyltransferase (adenine-specific)</fullName>
        <ecNumber evidence="1">2.1.1.72</ecNumber>
    </recommendedName>
</protein>
<gene>
    <name evidence="10" type="ORF">KQ878_03475</name>
</gene>
<feature type="coiled-coil region" evidence="7">
    <location>
        <begin position="774"/>
        <end position="815"/>
    </location>
</feature>
<keyword evidence="3 10" id="KW-0808">Transferase</keyword>
<dbReference type="InterPro" id="IPR002052">
    <property type="entry name" value="DNA_methylase_N6_adenine_CS"/>
</dbReference>
<evidence type="ECO:0000256" key="2">
    <source>
        <dbReference type="ARBA" id="ARBA00022603"/>
    </source>
</evidence>
<dbReference type="Pfam" id="PF12161">
    <property type="entry name" value="HsdM_N"/>
    <property type="match status" value="1"/>
</dbReference>
<dbReference type="PANTHER" id="PTHR42933">
    <property type="entry name" value="SLR6095 PROTEIN"/>
    <property type="match status" value="1"/>
</dbReference>
<evidence type="ECO:0000256" key="7">
    <source>
        <dbReference type="SAM" id="Coils"/>
    </source>
</evidence>
<sequence>MNNKINKEELAKHLWNSATNMRGSLEQNDHKNFLLAMIFYKFLSEKQVDYFNKELGSINEPLTPEEIQLIDESNINEETGLIDEFEISKESLQQLIDGSKNLLGYYIKPKYLFHNWINEETKFGVELISDSIKSFNSNLSEKEEIRVLFEGIFNVYETELSKLGQNPRDQSEKLKMLLNVIKEIPTGKQDFDVLGFVYQYMVEQFAGEAGKKGGEYYTPHEVSQLMSEIVARHLKDRESISVYDPTSGSGSLLITIGDMFAKYSKKQNNVTYYAQEKVNSTFTITRMNLIMHGINSVDIFARNADTLKRDWPFFTNARDESTYELKSVDAVVSNPPYSLKWDADDAKNDPRFIEYGIAPKSKADYAFLLHSLYHLEENGIMTIVLPHGVLFRGGSEGQIRKKLIEKGYIDSIIGLPAGIFFRTGIATIIMVLRKNKPNRDIQFIDASKLFSKYSSTNRMEISHIRKIVDAYVAKEDIEKFSRIVKFDEIKENDFNLNISRYIDTFEKTDFHDLYASLHGGIPNKELAAFKNLWTSLPNIKPLILNEVNGDYSEFKDTDKIGEIILEHKDTKEYISKYQNVVDKLHSFLKENIGSLNQIKDIDVEVLEENFDSFFFENISQISMLDKYELYQEAISSFRDIKSDLYHILSNIDFDGSQWYTSLFTASKTIEKTYLPDEIDRIEELEANIDENNSAIKELVPDKDSKNNLDDDQINELRDLKQNLKKSKDELKIAQADFNSKLEQKIKNINSEIFIDLLHIKWSANLSSSILEKGHEIINEQISKLEKLAKKYSQTLAQIDNELKQSERELATMLGDLVADDYDTIAINELIDLLGGNNEK</sequence>
<reference evidence="10" key="1">
    <citation type="submission" date="2021-06" db="EMBL/GenBank/DDBJ databases">
        <title>Novel Mycoplasma species detected in California sea lions (Zalophus californianus) from the USA.</title>
        <authorList>
            <person name="Volokhov D.V."/>
            <person name="Furtak V.A."/>
            <person name="Zagorodnyaya T.A."/>
        </authorList>
    </citation>
    <scope>NUCLEOTIDE SEQUENCE [LARGE SCALE GENOMIC DNA]</scope>
    <source>
        <strain evidence="10">CSL 4779</strain>
    </source>
</reference>
<dbReference type="PROSITE" id="PS00092">
    <property type="entry name" value="N6_MTASE"/>
    <property type="match status" value="1"/>
</dbReference>
<feature type="domain" description="N6 adenine-specific DNA methyltransferase N-terminal" evidence="9">
    <location>
        <begin position="10"/>
        <end position="179"/>
    </location>
</feature>
<dbReference type="EC" id="2.1.1.72" evidence="1"/>
<evidence type="ECO:0000256" key="1">
    <source>
        <dbReference type="ARBA" id="ARBA00011900"/>
    </source>
</evidence>
<comment type="caution">
    <text evidence="10">The sequence shown here is derived from an EMBL/GenBank/DDBJ whole genome shotgun (WGS) entry which is preliminary data.</text>
</comment>
<comment type="catalytic activity">
    <reaction evidence="6">
        <text>a 2'-deoxyadenosine in DNA + S-adenosyl-L-methionine = an N(6)-methyl-2'-deoxyadenosine in DNA + S-adenosyl-L-homocysteine + H(+)</text>
        <dbReference type="Rhea" id="RHEA:15197"/>
        <dbReference type="Rhea" id="RHEA-COMP:12418"/>
        <dbReference type="Rhea" id="RHEA-COMP:12419"/>
        <dbReference type="ChEBI" id="CHEBI:15378"/>
        <dbReference type="ChEBI" id="CHEBI:57856"/>
        <dbReference type="ChEBI" id="CHEBI:59789"/>
        <dbReference type="ChEBI" id="CHEBI:90615"/>
        <dbReference type="ChEBI" id="CHEBI:90616"/>
        <dbReference type="EC" id="2.1.1.72"/>
    </reaction>
</comment>
<keyword evidence="11" id="KW-1185">Reference proteome</keyword>
<accession>A0ABS6DSD7</accession>
<dbReference type="InterPro" id="IPR004546">
    <property type="entry name" value="Restrct_endonuc_T1M"/>
</dbReference>
<dbReference type="InterPro" id="IPR051537">
    <property type="entry name" value="DNA_Adenine_Mtase"/>
</dbReference>
<dbReference type="NCBIfam" id="TIGR00497">
    <property type="entry name" value="hsdM"/>
    <property type="match status" value="1"/>
</dbReference>
<dbReference type="InterPro" id="IPR003356">
    <property type="entry name" value="DNA_methylase_A-5"/>
</dbReference>
<name>A0ABS6DSD7_9MOLU</name>
<dbReference type="Proteomes" id="UP000812267">
    <property type="component" value="Unassembled WGS sequence"/>
</dbReference>
<organism evidence="10 11">
    <name type="scientific">Mycoplasma zalophidermidis</name>
    <dbReference type="NCBI Taxonomy" id="398174"/>
    <lineage>
        <taxon>Bacteria</taxon>
        <taxon>Bacillati</taxon>
        <taxon>Mycoplasmatota</taxon>
        <taxon>Mollicutes</taxon>
        <taxon>Mycoplasmataceae</taxon>
        <taxon>Mycoplasma</taxon>
    </lineage>
</organism>
<dbReference type="GO" id="GO:0009007">
    <property type="term" value="F:site-specific DNA-methyltransferase (adenine-specific) activity"/>
    <property type="evidence" value="ECO:0007669"/>
    <property type="project" value="UniProtKB-EC"/>
</dbReference>
<proteinExistence type="predicted"/>
<dbReference type="GO" id="GO:0032259">
    <property type="term" value="P:methylation"/>
    <property type="evidence" value="ECO:0007669"/>
    <property type="project" value="UniProtKB-KW"/>
</dbReference>
<evidence type="ECO:0000313" key="10">
    <source>
        <dbReference type="EMBL" id="MBU4693928.1"/>
    </source>
</evidence>
<keyword evidence="5" id="KW-0680">Restriction system</keyword>
<evidence type="ECO:0000313" key="11">
    <source>
        <dbReference type="Proteomes" id="UP000812267"/>
    </source>
</evidence>
<evidence type="ECO:0000256" key="5">
    <source>
        <dbReference type="ARBA" id="ARBA00022747"/>
    </source>
</evidence>
<evidence type="ECO:0000256" key="6">
    <source>
        <dbReference type="ARBA" id="ARBA00047942"/>
    </source>
</evidence>
<feature type="domain" description="DNA methylase adenine-specific" evidence="8">
    <location>
        <begin position="191"/>
        <end position="509"/>
    </location>
</feature>
<keyword evidence="7" id="KW-0175">Coiled coil</keyword>
<evidence type="ECO:0000259" key="8">
    <source>
        <dbReference type="Pfam" id="PF02384"/>
    </source>
</evidence>
<evidence type="ECO:0000259" key="9">
    <source>
        <dbReference type="Pfam" id="PF12161"/>
    </source>
</evidence>
<dbReference type="Pfam" id="PF02384">
    <property type="entry name" value="N6_Mtase"/>
    <property type="match status" value="1"/>
</dbReference>
<dbReference type="InterPro" id="IPR022749">
    <property type="entry name" value="D12N6_MeTrfase_N"/>
</dbReference>
<keyword evidence="2 10" id="KW-0489">Methyltransferase</keyword>